<comment type="caution">
    <text evidence="4">The sequence shown here is derived from an EMBL/GenBank/DDBJ whole genome shotgun (WGS) entry which is preliminary data.</text>
</comment>
<dbReference type="Pfam" id="PF04434">
    <property type="entry name" value="SWIM"/>
    <property type="match status" value="1"/>
</dbReference>
<dbReference type="InterPro" id="IPR007527">
    <property type="entry name" value="Znf_SWIM"/>
</dbReference>
<name>A0A9P5YM19_9AGAR</name>
<dbReference type="OrthoDB" id="3042424at2759"/>
<keyword evidence="1" id="KW-0863">Zinc-finger</keyword>
<feature type="region of interest" description="Disordered" evidence="2">
    <location>
        <begin position="124"/>
        <end position="146"/>
    </location>
</feature>
<evidence type="ECO:0000256" key="2">
    <source>
        <dbReference type="SAM" id="MobiDB-lite"/>
    </source>
</evidence>
<keyword evidence="1" id="KW-0479">Metal-binding</keyword>
<dbReference type="GO" id="GO:0008270">
    <property type="term" value="F:zinc ion binding"/>
    <property type="evidence" value="ECO:0007669"/>
    <property type="project" value="UniProtKB-KW"/>
</dbReference>
<sequence length="146" mass="15601">MPPKQLDIQFAIVTEEKDGSLACSCSAFDQTGKACVHIRAARLQIAHGSVMDYIAISDAAVSRDLDKILLKLEKNSDSESVSSAPSSISDRDEDLNIKTPQKGYGVTPGRPAVVTPLCPSCTPIQFSQKKGPKPKPHNSLLPALLS</sequence>
<evidence type="ECO:0000313" key="5">
    <source>
        <dbReference type="Proteomes" id="UP000807469"/>
    </source>
</evidence>
<evidence type="ECO:0000256" key="1">
    <source>
        <dbReference type="PROSITE-ProRule" id="PRU00325"/>
    </source>
</evidence>
<gene>
    <name evidence="4" type="ORF">BDN70DRAFT_909176</name>
</gene>
<dbReference type="PROSITE" id="PS50966">
    <property type="entry name" value="ZF_SWIM"/>
    <property type="match status" value="1"/>
</dbReference>
<evidence type="ECO:0000313" key="4">
    <source>
        <dbReference type="EMBL" id="KAF9472292.1"/>
    </source>
</evidence>
<protein>
    <recommendedName>
        <fullName evidence="3">SWIM-type domain-containing protein</fullName>
    </recommendedName>
</protein>
<dbReference type="AlphaFoldDB" id="A0A9P5YM19"/>
<dbReference type="Proteomes" id="UP000807469">
    <property type="component" value="Unassembled WGS sequence"/>
</dbReference>
<dbReference type="EMBL" id="MU155552">
    <property type="protein sequence ID" value="KAF9472292.1"/>
    <property type="molecule type" value="Genomic_DNA"/>
</dbReference>
<organism evidence="4 5">
    <name type="scientific">Pholiota conissans</name>
    <dbReference type="NCBI Taxonomy" id="109636"/>
    <lineage>
        <taxon>Eukaryota</taxon>
        <taxon>Fungi</taxon>
        <taxon>Dikarya</taxon>
        <taxon>Basidiomycota</taxon>
        <taxon>Agaricomycotina</taxon>
        <taxon>Agaricomycetes</taxon>
        <taxon>Agaricomycetidae</taxon>
        <taxon>Agaricales</taxon>
        <taxon>Agaricineae</taxon>
        <taxon>Strophariaceae</taxon>
        <taxon>Pholiota</taxon>
    </lineage>
</organism>
<feature type="compositionally biased region" description="Low complexity" evidence="2">
    <location>
        <begin position="78"/>
        <end position="88"/>
    </location>
</feature>
<reference evidence="4" key="1">
    <citation type="submission" date="2020-11" db="EMBL/GenBank/DDBJ databases">
        <authorList>
            <consortium name="DOE Joint Genome Institute"/>
            <person name="Ahrendt S."/>
            <person name="Riley R."/>
            <person name="Andreopoulos W."/>
            <person name="Labutti K."/>
            <person name="Pangilinan J."/>
            <person name="Ruiz-Duenas F.J."/>
            <person name="Barrasa J.M."/>
            <person name="Sanchez-Garcia M."/>
            <person name="Camarero S."/>
            <person name="Miyauchi S."/>
            <person name="Serrano A."/>
            <person name="Linde D."/>
            <person name="Babiker R."/>
            <person name="Drula E."/>
            <person name="Ayuso-Fernandez I."/>
            <person name="Pacheco R."/>
            <person name="Padilla G."/>
            <person name="Ferreira P."/>
            <person name="Barriuso J."/>
            <person name="Kellner H."/>
            <person name="Castanera R."/>
            <person name="Alfaro M."/>
            <person name="Ramirez L."/>
            <person name="Pisabarro A.G."/>
            <person name="Kuo A."/>
            <person name="Tritt A."/>
            <person name="Lipzen A."/>
            <person name="He G."/>
            <person name="Yan M."/>
            <person name="Ng V."/>
            <person name="Cullen D."/>
            <person name="Martin F."/>
            <person name="Rosso M.-N."/>
            <person name="Henrissat B."/>
            <person name="Hibbett D."/>
            <person name="Martinez A.T."/>
            <person name="Grigoriev I.V."/>
        </authorList>
    </citation>
    <scope>NUCLEOTIDE SEQUENCE</scope>
    <source>
        <strain evidence="4">CIRM-BRFM 674</strain>
    </source>
</reference>
<proteinExistence type="predicted"/>
<feature type="region of interest" description="Disordered" evidence="2">
    <location>
        <begin position="75"/>
        <end position="110"/>
    </location>
</feature>
<keyword evidence="1" id="KW-0862">Zinc</keyword>
<evidence type="ECO:0000259" key="3">
    <source>
        <dbReference type="PROSITE" id="PS50966"/>
    </source>
</evidence>
<accession>A0A9P5YM19</accession>
<keyword evidence="5" id="KW-1185">Reference proteome</keyword>
<feature type="domain" description="SWIM-type" evidence="3">
    <location>
        <begin position="8"/>
        <end position="46"/>
    </location>
</feature>